<dbReference type="PROSITE" id="PS50887">
    <property type="entry name" value="GGDEF"/>
    <property type="match status" value="1"/>
</dbReference>
<gene>
    <name evidence="3" type="ORF">SHALO_1724</name>
</gene>
<dbReference type="KEGG" id="shal:SHALO_1724"/>
<dbReference type="NCBIfam" id="TIGR00254">
    <property type="entry name" value="GGDEF"/>
    <property type="match status" value="1"/>
</dbReference>
<dbReference type="GO" id="GO:0052621">
    <property type="term" value="F:diguanylate cyclase activity"/>
    <property type="evidence" value="ECO:0007669"/>
    <property type="project" value="UniProtKB-EC"/>
</dbReference>
<dbReference type="Gene3D" id="3.30.70.270">
    <property type="match status" value="1"/>
</dbReference>
<dbReference type="STRING" id="1193502.SHALO_1724"/>
<evidence type="ECO:0000313" key="3">
    <source>
        <dbReference type="EMBL" id="AOO65495.1"/>
    </source>
</evidence>
<organism evidence="3 4">
    <name type="scientific">Sulfurospirillum halorespirans DSM 13726</name>
    <dbReference type="NCBI Taxonomy" id="1193502"/>
    <lineage>
        <taxon>Bacteria</taxon>
        <taxon>Pseudomonadati</taxon>
        <taxon>Campylobacterota</taxon>
        <taxon>Epsilonproteobacteria</taxon>
        <taxon>Campylobacterales</taxon>
        <taxon>Sulfurospirillaceae</taxon>
        <taxon>Sulfurospirillum</taxon>
    </lineage>
</organism>
<feature type="domain" description="GGDEF" evidence="2">
    <location>
        <begin position="138"/>
        <end position="260"/>
    </location>
</feature>
<evidence type="ECO:0000313" key="4">
    <source>
        <dbReference type="Proteomes" id="UP000094609"/>
    </source>
</evidence>
<dbReference type="InterPro" id="IPR000160">
    <property type="entry name" value="GGDEF_dom"/>
</dbReference>
<dbReference type="InterPro" id="IPR050469">
    <property type="entry name" value="Diguanylate_Cyclase"/>
</dbReference>
<dbReference type="PANTHER" id="PTHR45138">
    <property type="entry name" value="REGULATORY COMPONENTS OF SENSORY TRANSDUCTION SYSTEM"/>
    <property type="match status" value="1"/>
</dbReference>
<dbReference type="PANTHER" id="PTHR45138:SF6">
    <property type="entry name" value="DIGUANYLATE CYCLASE DGCN"/>
    <property type="match status" value="1"/>
</dbReference>
<accession>A0A1D7TKH4</accession>
<dbReference type="RefSeq" id="WP_069478180.1">
    <property type="nucleotide sequence ID" value="NZ_CP017111.1"/>
</dbReference>
<dbReference type="EC" id="2.7.7.65" evidence="1"/>
<dbReference type="CDD" id="cd01949">
    <property type="entry name" value="GGDEF"/>
    <property type="match status" value="1"/>
</dbReference>
<dbReference type="Pfam" id="PF00990">
    <property type="entry name" value="GGDEF"/>
    <property type="match status" value="1"/>
</dbReference>
<dbReference type="PATRIC" id="fig|1193502.14.peg.1750"/>
<sequence>MNKQLQELTDLTIKEIRNLEIVLPEIYRDIFYSKAKDLGIKLSDIDKEAAMLYALRKIQLIQNETERSASALKENVMNAKIAITNKDNMALQFIEDNMIELETRIASLLEELYIDDLTRLYNRRWLFEKFLKDDHFKSNGHLAFVDLNHFKEVNDQFGHIIGDKVLHVIGKVLMKVPNTTAIRFAGDEFIILSEQHDEDEIHKILHTVNQNLLKTPFKHNKELFYIDFSFGVASFKAKDSFKKVLEDADTKMYNYKKSLK</sequence>
<dbReference type="SUPFAM" id="SSF55073">
    <property type="entry name" value="Nucleotide cyclase"/>
    <property type="match status" value="1"/>
</dbReference>
<evidence type="ECO:0000259" key="2">
    <source>
        <dbReference type="PROSITE" id="PS50887"/>
    </source>
</evidence>
<reference evidence="4" key="1">
    <citation type="submission" date="2016-08" db="EMBL/GenBank/DDBJ databases">
        <title>Complete genome sequence of the organohalide-respiring Epsilonproteobacterium Sulfurospirillum halorespirans.</title>
        <authorList>
            <person name="Goris T."/>
            <person name="Zimmermann J."/>
            <person name="Schenz B."/>
            <person name="Lemos M."/>
            <person name="Hackermueller J."/>
            <person name="Diekert G."/>
        </authorList>
    </citation>
    <scope>NUCLEOTIDE SEQUENCE [LARGE SCALE GENOMIC DNA]</scope>
    <source>
        <strain>DSM 13726</strain>
        <strain evidence="4">PCE-M2</strain>
    </source>
</reference>
<proteinExistence type="predicted"/>
<dbReference type="AlphaFoldDB" id="A0A1D7TKH4"/>
<dbReference type="GO" id="GO:1902201">
    <property type="term" value="P:negative regulation of bacterial-type flagellum-dependent cell motility"/>
    <property type="evidence" value="ECO:0007669"/>
    <property type="project" value="TreeGrafter"/>
</dbReference>
<dbReference type="GO" id="GO:0043709">
    <property type="term" value="P:cell adhesion involved in single-species biofilm formation"/>
    <property type="evidence" value="ECO:0007669"/>
    <property type="project" value="TreeGrafter"/>
</dbReference>
<dbReference type="EMBL" id="CP017111">
    <property type="protein sequence ID" value="AOO65495.1"/>
    <property type="molecule type" value="Genomic_DNA"/>
</dbReference>
<dbReference type="InterPro" id="IPR029787">
    <property type="entry name" value="Nucleotide_cyclase"/>
</dbReference>
<dbReference type="GO" id="GO:0005886">
    <property type="term" value="C:plasma membrane"/>
    <property type="evidence" value="ECO:0007669"/>
    <property type="project" value="TreeGrafter"/>
</dbReference>
<dbReference type="InterPro" id="IPR043128">
    <property type="entry name" value="Rev_trsase/Diguanyl_cyclase"/>
</dbReference>
<protein>
    <recommendedName>
        <fullName evidence="1">diguanylate cyclase</fullName>
        <ecNumber evidence="1">2.7.7.65</ecNumber>
    </recommendedName>
</protein>
<name>A0A1D7TKH4_9BACT</name>
<dbReference type="SMART" id="SM00267">
    <property type="entry name" value="GGDEF"/>
    <property type="match status" value="1"/>
</dbReference>
<dbReference type="Proteomes" id="UP000094609">
    <property type="component" value="Chromosome"/>
</dbReference>
<evidence type="ECO:0000256" key="1">
    <source>
        <dbReference type="ARBA" id="ARBA00012528"/>
    </source>
</evidence>
<keyword evidence="4" id="KW-1185">Reference proteome</keyword>